<keyword evidence="1" id="KW-0812">Transmembrane</keyword>
<dbReference type="RefSeq" id="WP_344328728.1">
    <property type="nucleotide sequence ID" value="NZ_BAAASZ010000051.1"/>
</dbReference>
<proteinExistence type="predicted"/>
<sequence length="152" mass="16379">MAGTPQSHGEPLTRTGARVRRLFRRDRFVTALTALVAVWVPVSARVLGESSSGPSFADAAAARWNAWLVGAVVLLAALLRWFRPLGRPWASVVIVPAGVWLAAATFVLDRGEAHADVLRLSDLAAGIVLALLGLRSLMLYRRAARTTRAMRG</sequence>
<protein>
    <recommendedName>
        <fullName evidence="2">SPW repeat-containing integral membrane domain-containing protein</fullName>
    </recommendedName>
</protein>
<feature type="domain" description="SPW repeat-containing integral membrane" evidence="2">
    <location>
        <begin position="30"/>
        <end position="134"/>
    </location>
</feature>
<keyword evidence="1" id="KW-0472">Membrane</keyword>
<gene>
    <name evidence="3" type="ORF">GCM10010405_57520</name>
</gene>
<organism evidence="3 4">
    <name type="scientific">Streptomyces macrosporus</name>
    <dbReference type="NCBI Taxonomy" id="44032"/>
    <lineage>
        <taxon>Bacteria</taxon>
        <taxon>Bacillati</taxon>
        <taxon>Actinomycetota</taxon>
        <taxon>Actinomycetes</taxon>
        <taxon>Kitasatosporales</taxon>
        <taxon>Streptomycetaceae</taxon>
        <taxon>Streptomyces</taxon>
    </lineage>
</organism>
<reference evidence="3 4" key="1">
    <citation type="journal article" date="2019" name="Int. J. Syst. Evol. Microbiol.">
        <title>The Global Catalogue of Microorganisms (GCM) 10K type strain sequencing project: providing services to taxonomists for standard genome sequencing and annotation.</title>
        <authorList>
            <consortium name="The Broad Institute Genomics Platform"/>
            <consortium name="The Broad Institute Genome Sequencing Center for Infectious Disease"/>
            <person name="Wu L."/>
            <person name="Ma J."/>
        </authorList>
    </citation>
    <scope>NUCLEOTIDE SEQUENCE [LARGE SCALE GENOMIC DNA]</scope>
    <source>
        <strain evidence="3 4">JCM 6305</strain>
    </source>
</reference>
<evidence type="ECO:0000256" key="1">
    <source>
        <dbReference type="SAM" id="Phobius"/>
    </source>
</evidence>
<feature type="transmembrane region" description="Helical" evidence="1">
    <location>
        <begin position="120"/>
        <end position="140"/>
    </location>
</feature>
<keyword evidence="4" id="KW-1185">Reference proteome</keyword>
<feature type="transmembrane region" description="Helical" evidence="1">
    <location>
        <begin position="64"/>
        <end position="82"/>
    </location>
</feature>
<feature type="transmembrane region" description="Helical" evidence="1">
    <location>
        <begin position="28"/>
        <end position="44"/>
    </location>
</feature>
<dbReference type="EMBL" id="BAAASZ010000051">
    <property type="protein sequence ID" value="GAA2465532.1"/>
    <property type="molecule type" value="Genomic_DNA"/>
</dbReference>
<accession>A0ABN3KQZ3</accession>
<evidence type="ECO:0000259" key="2">
    <source>
        <dbReference type="Pfam" id="PF03779"/>
    </source>
</evidence>
<keyword evidence="1" id="KW-1133">Transmembrane helix</keyword>
<dbReference type="Proteomes" id="UP001501638">
    <property type="component" value="Unassembled WGS sequence"/>
</dbReference>
<feature type="transmembrane region" description="Helical" evidence="1">
    <location>
        <begin position="89"/>
        <end position="108"/>
    </location>
</feature>
<dbReference type="InterPro" id="IPR005530">
    <property type="entry name" value="SPW"/>
</dbReference>
<name>A0ABN3KQZ3_9ACTN</name>
<evidence type="ECO:0000313" key="4">
    <source>
        <dbReference type="Proteomes" id="UP001501638"/>
    </source>
</evidence>
<comment type="caution">
    <text evidence="3">The sequence shown here is derived from an EMBL/GenBank/DDBJ whole genome shotgun (WGS) entry which is preliminary data.</text>
</comment>
<evidence type="ECO:0000313" key="3">
    <source>
        <dbReference type="EMBL" id="GAA2465532.1"/>
    </source>
</evidence>
<dbReference type="Pfam" id="PF03779">
    <property type="entry name" value="SPW"/>
    <property type="match status" value="1"/>
</dbReference>